<sequence>MIKWFTYIILLLVLLPCLSIAEIKNGSKHSFLHEYNIRLLFTQQLRGDTIINKKTKKQREEDEKNQIKEIAKAKRQTKPEKVDDDTEDKKKKRERRPDGMERPPEIIRRNGG</sequence>
<accession>A0ABP8GTS0</accession>
<reference evidence="3" key="1">
    <citation type="journal article" date="2019" name="Int. J. Syst. Evol. Microbiol.">
        <title>The Global Catalogue of Microorganisms (GCM) 10K type strain sequencing project: providing services to taxonomists for standard genome sequencing and annotation.</title>
        <authorList>
            <consortium name="The Broad Institute Genomics Platform"/>
            <consortium name="The Broad Institute Genome Sequencing Center for Infectious Disease"/>
            <person name="Wu L."/>
            <person name="Ma J."/>
        </authorList>
    </citation>
    <scope>NUCLEOTIDE SEQUENCE [LARGE SCALE GENOMIC DNA]</scope>
    <source>
        <strain evidence="3">JCM 17705</strain>
    </source>
</reference>
<keyword evidence="3" id="KW-1185">Reference proteome</keyword>
<feature type="compositionally biased region" description="Basic and acidic residues" evidence="1">
    <location>
        <begin position="95"/>
        <end position="112"/>
    </location>
</feature>
<evidence type="ECO:0000313" key="3">
    <source>
        <dbReference type="Proteomes" id="UP001500582"/>
    </source>
</evidence>
<organism evidence="2 3">
    <name type="scientific">Mucilaginibacter gynuensis</name>
    <dbReference type="NCBI Taxonomy" id="1302236"/>
    <lineage>
        <taxon>Bacteria</taxon>
        <taxon>Pseudomonadati</taxon>
        <taxon>Bacteroidota</taxon>
        <taxon>Sphingobacteriia</taxon>
        <taxon>Sphingobacteriales</taxon>
        <taxon>Sphingobacteriaceae</taxon>
        <taxon>Mucilaginibacter</taxon>
    </lineage>
</organism>
<name>A0ABP8GTS0_9SPHI</name>
<dbReference type="EMBL" id="BAABFT010000009">
    <property type="protein sequence ID" value="GAA4329533.1"/>
    <property type="molecule type" value="Genomic_DNA"/>
</dbReference>
<proteinExistence type="predicted"/>
<comment type="caution">
    <text evidence="2">The sequence shown here is derived from an EMBL/GenBank/DDBJ whole genome shotgun (WGS) entry which is preliminary data.</text>
</comment>
<gene>
    <name evidence="2" type="ORF">GCM10023149_34270</name>
</gene>
<feature type="compositionally biased region" description="Basic and acidic residues" evidence="1">
    <location>
        <begin position="58"/>
        <end position="81"/>
    </location>
</feature>
<protein>
    <submittedName>
        <fullName evidence="2">Uncharacterized protein</fullName>
    </submittedName>
</protein>
<feature type="region of interest" description="Disordered" evidence="1">
    <location>
        <begin position="52"/>
        <end position="112"/>
    </location>
</feature>
<evidence type="ECO:0000256" key="1">
    <source>
        <dbReference type="SAM" id="MobiDB-lite"/>
    </source>
</evidence>
<dbReference type="RefSeq" id="WP_345212359.1">
    <property type="nucleotide sequence ID" value="NZ_BAABFT010000009.1"/>
</dbReference>
<evidence type="ECO:0000313" key="2">
    <source>
        <dbReference type="EMBL" id="GAA4329533.1"/>
    </source>
</evidence>
<dbReference type="Proteomes" id="UP001500582">
    <property type="component" value="Unassembled WGS sequence"/>
</dbReference>